<dbReference type="EMBL" id="JACSDY010000010">
    <property type="protein sequence ID" value="KAF7416582.1"/>
    <property type="molecule type" value="Genomic_DNA"/>
</dbReference>
<comment type="caution">
    <text evidence="2">The sequence shown here is derived from an EMBL/GenBank/DDBJ whole genome shotgun (WGS) entry which is preliminary data.</text>
</comment>
<dbReference type="AlphaFoldDB" id="A0A834U4U8"/>
<evidence type="ECO:0000313" key="2">
    <source>
        <dbReference type="EMBL" id="KAF7416582.1"/>
    </source>
</evidence>
<reference evidence="2" key="1">
    <citation type="journal article" date="2020" name="G3 (Bethesda)">
        <title>High-Quality Assemblies for Three Invasive Social Wasps from the &lt;i&gt;Vespula&lt;/i&gt; Genus.</title>
        <authorList>
            <person name="Harrop T.W.R."/>
            <person name="Guhlin J."/>
            <person name="McLaughlin G.M."/>
            <person name="Permina E."/>
            <person name="Stockwell P."/>
            <person name="Gilligan J."/>
            <person name="Le Lec M.F."/>
            <person name="Gruber M.A.M."/>
            <person name="Quinn O."/>
            <person name="Lovegrove M."/>
            <person name="Duncan E.J."/>
            <person name="Remnant E.J."/>
            <person name="Van Eeckhoven J."/>
            <person name="Graham B."/>
            <person name="Knapp R.A."/>
            <person name="Langford K.W."/>
            <person name="Kronenberg Z."/>
            <person name="Press M.O."/>
            <person name="Eacker S.M."/>
            <person name="Wilson-Rankin E.E."/>
            <person name="Purcell J."/>
            <person name="Lester P.J."/>
            <person name="Dearden P.K."/>
        </authorList>
    </citation>
    <scope>NUCLEOTIDE SEQUENCE</scope>
    <source>
        <strain evidence="2">Volc-1</strain>
    </source>
</reference>
<evidence type="ECO:0000256" key="1">
    <source>
        <dbReference type="SAM" id="MobiDB-lite"/>
    </source>
</evidence>
<sequence>MGVVKWILRGSKRDTKRASERASEEARARGWIVGTRGTLDSRPGALAPPKIMEIATGIKGRGELGSVASGRNEGIGQENREENREEKRRDG</sequence>
<protein>
    <submittedName>
        <fullName evidence="2">Uncharacterized protein</fullName>
    </submittedName>
</protein>
<feature type="region of interest" description="Disordered" evidence="1">
    <location>
        <begin position="61"/>
        <end position="91"/>
    </location>
</feature>
<accession>A0A834U4U8</accession>
<feature type="compositionally biased region" description="Basic and acidic residues" evidence="1">
    <location>
        <begin position="78"/>
        <end position="91"/>
    </location>
</feature>
<gene>
    <name evidence="2" type="ORF">H0235_011113</name>
</gene>
<organism evidence="2 3">
    <name type="scientific">Vespula pensylvanica</name>
    <name type="common">Western yellow jacket</name>
    <name type="synonym">Wasp</name>
    <dbReference type="NCBI Taxonomy" id="30213"/>
    <lineage>
        <taxon>Eukaryota</taxon>
        <taxon>Metazoa</taxon>
        <taxon>Ecdysozoa</taxon>
        <taxon>Arthropoda</taxon>
        <taxon>Hexapoda</taxon>
        <taxon>Insecta</taxon>
        <taxon>Pterygota</taxon>
        <taxon>Neoptera</taxon>
        <taxon>Endopterygota</taxon>
        <taxon>Hymenoptera</taxon>
        <taxon>Apocrita</taxon>
        <taxon>Aculeata</taxon>
        <taxon>Vespoidea</taxon>
        <taxon>Vespidae</taxon>
        <taxon>Vespinae</taxon>
        <taxon>Vespula</taxon>
    </lineage>
</organism>
<name>A0A834U4U8_VESPE</name>
<proteinExistence type="predicted"/>
<keyword evidence="3" id="KW-1185">Reference proteome</keyword>
<evidence type="ECO:0000313" key="3">
    <source>
        <dbReference type="Proteomes" id="UP000600918"/>
    </source>
</evidence>
<dbReference type="Proteomes" id="UP000600918">
    <property type="component" value="Unassembled WGS sequence"/>
</dbReference>